<feature type="transmembrane region" description="Helical" evidence="2">
    <location>
        <begin position="38"/>
        <end position="57"/>
    </location>
</feature>
<dbReference type="InterPro" id="IPR049326">
    <property type="entry name" value="Rhodopsin_dom_fungi"/>
</dbReference>
<feature type="transmembrane region" description="Helical" evidence="2">
    <location>
        <begin position="133"/>
        <end position="151"/>
    </location>
</feature>
<dbReference type="AlphaFoldDB" id="A0A8H7K8Q7"/>
<dbReference type="Proteomes" id="UP000616885">
    <property type="component" value="Unassembled WGS sequence"/>
</dbReference>
<evidence type="ECO:0000259" key="4">
    <source>
        <dbReference type="Pfam" id="PF22942"/>
    </source>
</evidence>
<organism evidence="6 7">
    <name type="scientific">Bionectria ochroleuca</name>
    <name type="common">Gliocladium roseum</name>
    <dbReference type="NCBI Taxonomy" id="29856"/>
    <lineage>
        <taxon>Eukaryota</taxon>
        <taxon>Fungi</taxon>
        <taxon>Dikarya</taxon>
        <taxon>Ascomycota</taxon>
        <taxon>Pezizomycotina</taxon>
        <taxon>Sordariomycetes</taxon>
        <taxon>Hypocreomycetidae</taxon>
        <taxon>Hypocreales</taxon>
        <taxon>Bionectriaceae</taxon>
        <taxon>Clonostachys</taxon>
    </lineage>
</organism>
<sequence length="400" mass="45638">MFAETSESMKAEASYPGAVSPPPGDIPHLGNPQDAGRTLGLAVLIGCDILMTIFFAIREYVKVRVTYEILLEDVIHYGVGYHAWEVAPENYSQVLKWLYANSVIYFPTAYFTKITLLLLIGRVFAVKRWVTKSIHIFIVVLLAAHLPVQIIKISNDNIQQTLKLVYKLVDEAWDEKSGQYKIVNSTVSKLDKLNAFLFVVRERADKYSQEKTAYVDTKSTWIRDILREVCRDISSISLADNKPSVEMKALFHVREDLHRQRDLLPHDDEHDTARKHLNVFLSYLDTAFKPADDSLSMLLAERKITYDLLRALFKPNVEVYTTCKGTNASRCLLFTQMEQMKDMSGSKFMYIQTRYLGSDGKTLGEVTSSSSIPIFSGETAIELLTVYPLQYHPEKDIIRK</sequence>
<keyword evidence="2" id="KW-0472">Membrane</keyword>
<gene>
    <name evidence="6" type="ORF">IM811_005733</name>
    <name evidence="5" type="ORF">IM811_009372</name>
</gene>
<evidence type="ECO:0000256" key="1">
    <source>
        <dbReference type="SAM" id="MobiDB-lite"/>
    </source>
</evidence>
<feature type="domain" description="Rhodopsin" evidence="3">
    <location>
        <begin position="63"/>
        <end position="153"/>
    </location>
</feature>
<evidence type="ECO:0000313" key="5">
    <source>
        <dbReference type="EMBL" id="KAF9742349.1"/>
    </source>
</evidence>
<reference evidence="6" key="1">
    <citation type="submission" date="2020-10" db="EMBL/GenBank/DDBJ databases">
        <title>High-Quality Genome Resource of Clonostachys rosea strain S41 by Oxford Nanopore Long-Read Sequencing.</title>
        <authorList>
            <person name="Wang H."/>
        </authorList>
    </citation>
    <scope>NUCLEOTIDE SEQUENCE</scope>
    <source>
        <strain evidence="6">S41</strain>
    </source>
</reference>
<keyword evidence="2" id="KW-1133">Transmembrane helix</keyword>
<feature type="transmembrane region" description="Helical" evidence="2">
    <location>
        <begin position="98"/>
        <end position="121"/>
    </location>
</feature>
<dbReference type="PANTHER" id="PTHR46411:SF1">
    <property type="entry name" value="FAMILY ATPASE, PUTATIVE (AFU_ORTHOLOGUE AFUA_7G05752)-RELATED"/>
    <property type="match status" value="1"/>
</dbReference>
<evidence type="ECO:0000259" key="3">
    <source>
        <dbReference type="Pfam" id="PF20684"/>
    </source>
</evidence>
<protein>
    <submittedName>
        <fullName evidence="6">Uncharacterized protein</fullName>
    </submittedName>
</protein>
<dbReference type="PANTHER" id="PTHR46411">
    <property type="entry name" value="FAMILY ATPASE, PUTATIVE-RELATED"/>
    <property type="match status" value="1"/>
</dbReference>
<evidence type="ECO:0000313" key="7">
    <source>
        <dbReference type="Proteomes" id="UP000616885"/>
    </source>
</evidence>
<evidence type="ECO:0000256" key="2">
    <source>
        <dbReference type="SAM" id="Phobius"/>
    </source>
</evidence>
<dbReference type="EMBL" id="JADCTT010000021">
    <property type="protein sequence ID" value="KAF9742349.1"/>
    <property type="molecule type" value="Genomic_DNA"/>
</dbReference>
<accession>A0A8H7K8Q7</accession>
<dbReference type="Pfam" id="PF22942">
    <property type="entry name" value="DUF7025"/>
    <property type="match status" value="1"/>
</dbReference>
<dbReference type="EMBL" id="JADCTT010000015">
    <property type="protein sequence ID" value="KAF9744153.1"/>
    <property type="molecule type" value="Genomic_DNA"/>
</dbReference>
<evidence type="ECO:0000313" key="6">
    <source>
        <dbReference type="EMBL" id="KAF9744153.1"/>
    </source>
</evidence>
<feature type="region of interest" description="Disordered" evidence="1">
    <location>
        <begin position="1"/>
        <end position="27"/>
    </location>
</feature>
<dbReference type="Pfam" id="PF20684">
    <property type="entry name" value="Fung_rhodopsin"/>
    <property type="match status" value="1"/>
</dbReference>
<name>A0A8H7K8Q7_BIOOC</name>
<feature type="domain" description="DUF7025" evidence="4">
    <location>
        <begin position="298"/>
        <end position="393"/>
    </location>
</feature>
<comment type="caution">
    <text evidence="6">The sequence shown here is derived from an EMBL/GenBank/DDBJ whole genome shotgun (WGS) entry which is preliminary data.</text>
</comment>
<proteinExistence type="predicted"/>
<dbReference type="InterPro" id="IPR054289">
    <property type="entry name" value="DUF7025"/>
</dbReference>
<keyword evidence="2" id="KW-0812">Transmembrane</keyword>